<keyword evidence="2" id="KW-1185">Reference proteome</keyword>
<accession>A0A0C9VEU5</accession>
<gene>
    <name evidence="1" type="ORF">M422DRAFT_250845</name>
</gene>
<dbReference type="Proteomes" id="UP000054279">
    <property type="component" value="Unassembled WGS sequence"/>
</dbReference>
<dbReference type="EMBL" id="KN837111">
    <property type="protein sequence ID" value="KIJ45529.1"/>
    <property type="molecule type" value="Genomic_DNA"/>
</dbReference>
<organism evidence="1 2">
    <name type="scientific">Sphaerobolus stellatus (strain SS14)</name>
    <dbReference type="NCBI Taxonomy" id="990650"/>
    <lineage>
        <taxon>Eukaryota</taxon>
        <taxon>Fungi</taxon>
        <taxon>Dikarya</taxon>
        <taxon>Basidiomycota</taxon>
        <taxon>Agaricomycotina</taxon>
        <taxon>Agaricomycetes</taxon>
        <taxon>Phallomycetidae</taxon>
        <taxon>Geastrales</taxon>
        <taxon>Sphaerobolaceae</taxon>
        <taxon>Sphaerobolus</taxon>
    </lineage>
</organism>
<proteinExistence type="predicted"/>
<sequence length="100" mass="11604">MPTTAEVTVGSTWPVMVLFGSVDDAMDLDQIVDLDLDVGLHFEFLNAERNGTLDHFTARQARRKLYFDKRTKEKIFEKDDLVLVHNSRYFNAQNREAKLK</sequence>
<protein>
    <submittedName>
        <fullName evidence="1">Unplaced genomic scaffold SPHSTscaffold_36, whole genome shotgun sequence</fullName>
    </submittedName>
</protein>
<evidence type="ECO:0000313" key="1">
    <source>
        <dbReference type="EMBL" id="KIJ45529.1"/>
    </source>
</evidence>
<dbReference type="AlphaFoldDB" id="A0A0C9VEU5"/>
<dbReference type="HOGENOM" id="CLU_2307853_0_0_1"/>
<name>A0A0C9VEU5_SPHS4</name>
<reference evidence="1 2" key="1">
    <citation type="submission" date="2014-06" db="EMBL/GenBank/DDBJ databases">
        <title>Evolutionary Origins and Diversification of the Mycorrhizal Mutualists.</title>
        <authorList>
            <consortium name="DOE Joint Genome Institute"/>
            <consortium name="Mycorrhizal Genomics Consortium"/>
            <person name="Kohler A."/>
            <person name="Kuo A."/>
            <person name="Nagy L.G."/>
            <person name="Floudas D."/>
            <person name="Copeland A."/>
            <person name="Barry K.W."/>
            <person name="Cichocki N."/>
            <person name="Veneault-Fourrey C."/>
            <person name="LaButti K."/>
            <person name="Lindquist E.A."/>
            <person name="Lipzen A."/>
            <person name="Lundell T."/>
            <person name="Morin E."/>
            <person name="Murat C."/>
            <person name="Riley R."/>
            <person name="Ohm R."/>
            <person name="Sun H."/>
            <person name="Tunlid A."/>
            <person name="Henrissat B."/>
            <person name="Grigoriev I.V."/>
            <person name="Hibbett D.S."/>
            <person name="Martin F."/>
        </authorList>
    </citation>
    <scope>NUCLEOTIDE SEQUENCE [LARGE SCALE GENOMIC DNA]</scope>
    <source>
        <strain evidence="1 2">SS14</strain>
    </source>
</reference>
<evidence type="ECO:0000313" key="2">
    <source>
        <dbReference type="Proteomes" id="UP000054279"/>
    </source>
</evidence>